<keyword evidence="2" id="KW-1185">Reference proteome</keyword>
<reference evidence="1 2" key="1">
    <citation type="submission" date="2017-05" db="EMBL/GenBank/DDBJ databases">
        <authorList>
            <person name="Varghese N."/>
            <person name="Submissions S."/>
        </authorList>
    </citation>
    <scope>NUCLEOTIDE SEQUENCE [LARGE SCALE GENOMIC DNA]</scope>
    <source>
        <strain evidence="1 2">SM16</strain>
    </source>
</reference>
<evidence type="ECO:0000313" key="1">
    <source>
        <dbReference type="EMBL" id="SMP74316.1"/>
    </source>
</evidence>
<organism evidence="1 2">
    <name type="scientific">Novosphingobium panipatense</name>
    <dbReference type="NCBI Taxonomy" id="428991"/>
    <lineage>
        <taxon>Bacteria</taxon>
        <taxon>Pseudomonadati</taxon>
        <taxon>Pseudomonadota</taxon>
        <taxon>Alphaproteobacteria</taxon>
        <taxon>Sphingomonadales</taxon>
        <taxon>Sphingomonadaceae</taxon>
        <taxon>Novosphingobium</taxon>
    </lineage>
</organism>
<gene>
    <name evidence="1" type="ORF">SAMN06296065_10730</name>
</gene>
<sequence length="312" mass="33627">MTDQAAFQADLPGAEAALRRELARGDAVGAAALPVLRHLVAAEETALLSEEVLARVRGMLADVASQVLDGLIGDTDRGMHAPDDVGLLTRTFLQDERLLQHVHALALEWQLTETLQESMALDPVSPPLLQRLLQDEQLGEPARRFLKSQAQWCQAQRRMALPLAELPLNVLQSAIESLRKLVGADAALSARVSDVEARVRRIRTEVSGRLDLALLLCDGLKRRDQVLSVCEAGLALFCSGLSRFSDQPRDVLVVSIHPGRSTRLALALLAAGASHRMVETQLLVLTPRAQLPSGLDGIDAGRAAALLTAGVR</sequence>
<comment type="caution">
    <text evidence="1">The sequence shown here is derived from an EMBL/GenBank/DDBJ whole genome shotgun (WGS) entry which is preliminary data.</text>
</comment>
<dbReference type="EMBL" id="FXUI01000007">
    <property type="protein sequence ID" value="SMP74316.1"/>
    <property type="molecule type" value="Genomic_DNA"/>
</dbReference>
<accession>A0ABY1QMZ4</accession>
<protein>
    <recommendedName>
        <fullName evidence="3">DUF2336 domain-containing protein</fullName>
    </recommendedName>
</protein>
<dbReference type="RefSeq" id="WP_283406456.1">
    <property type="nucleotide sequence ID" value="NZ_FXUI01000007.1"/>
</dbReference>
<dbReference type="Proteomes" id="UP001157910">
    <property type="component" value="Unassembled WGS sequence"/>
</dbReference>
<evidence type="ECO:0000313" key="2">
    <source>
        <dbReference type="Proteomes" id="UP001157910"/>
    </source>
</evidence>
<name>A0ABY1QMZ4_9SPHN</name>
<proteinExistence type="predicted"/>
<evidence type="ECO:0008006" key="3">
    <source>
        <dbReference type="Google" id="ProtNLM"/>
    </source>
</evidence>